<accession>A0A4Z0C7N9</accession>
<comment type="caution">
    <text evidence="1">The sequence shown here is derived from an EMBL/GenBank/DDBJ whole genome shotgun (WGS) entry which is preliminary data.</text>
</comment>
<dbReference type="InterPro" id="IPR019587">
    <property type="entry name" value="Polyketide_cyclase/dehydratase"/>
</dbReference>
<proteinExistence type="predicted"/>
<dbReference type="RefSeq" id="WP_135247624.1">
    <property type="nucleotide sequence ID" value="NZ_SMLK01000001.1"/>
</dbReference>
<dbReference type="OrthoDB" id="6024794at2"/>
<dbReference type="Proteomes" id="UP000297839">
    <property type="component" value="Unassembled WGS sequence"/>
</dbReference>
<protein>
    <submittedName>
        <fullName evidence="1">SRPBCC family protein</fullName>
    </submittedName>
</protein>
<reference evidence="1 2" key="1">
    <citation type="submission" date="2019-03" db="EMBL/GenBank/DDBJ databases">
        <title>Ramlibacter sp. 18x22-1, whole genome shotgun sequence.</title>
        <authorList>
            <person name="Zhang X."/>
            <person name="Feng G."/>
            <person name="Zhu H."/>
        </authorList>
    </citation>
    <scope>NUCLEOTIDE SEQUENCE [LARGE SCALE GENOMIC DNA]</scope>
    <source>
        <strain evidence="1 2">18x22-1</strain>
    </source>
</reference>
<dbReference type="EMBL" id="SMLK01000001">
    <property type="protein sequence ID" value="TFZ07687.1"/>
    <property type="molecule type" value="Genomic_DNA"/>
</dbReference>
<evidence type="ECO:0000313" key="1">
    <source>
        <dbReference type="EMBL" id="TFZ07687.1"/>
    </source>
</evidence>
<gene>
    <name evidence="1" type="ORF">EZ216_00545</name>
</gene>
<organism evidence="1 2">
    <name type="scientific">Ramlibacter humi</name>
    <dbReference type="NCBI Taxonomy" id="2530451"/>
    <lineage>
        <taxon>Bacteria</taxon>
        <taxon>Pseudomonadati</taxon>
        <taxon>Pseudomonadota</taxon>
        <taxon>Betaproteobacteria</taxon>
        <taxon>Burkholderiales</taxon>
        <taxon>Comamonadaceae</taxon>
        <taxon>Ramlibacter</taxon>
    </lineage>
</organism>
<dbReference type="Gene3D" id="3.30.530.20">
    <property type="match status" value="1"/>
</dbReference>
<dbReference type="InterPro" id="IPR023393">
    <property type="entry name" value="START-like_dom_sf"/>
</dbReference>
<keyword evidence="2" id="KW-1185">Reference proteome</keyword>
<dbReference type="AlphaFoldDB" id="A0A4Z0C7N9"/>
<dbReference type="SUPFAM" id="SSF55961">
    <property type="entry name" value="Bet v1-like"/>
    <property type="match status" value="1"/>
</dbReference>
<evidence type="ECO:0000313" key="2">
    <source>
        <dbReference type="Proteomes" id="UP000297839"/>
    </source>
</evidence>
<sequence length="133" mass="14182">MATLRQDFTVTAAPAQAWAAVADFTALHEKLVPGFVTACTAEESGNVRFITFANGMQVRERLVTRDDAMRRLVYKTEGGRASHYNAAVEVHEMAGGGSRLVWTVDLLPDELAGPVGQMMGAGVQAMKKALGSG</sequence>
<dbReference type="Pfam" id="PF10604">
    <property type="entry name" value="Polyketide_cyc2"/>
    <property type="match status" value="1"/>
</dbReference>
<dbReference type="CDD" id="cd07821">
    <property type="entry name" value="PYR_PYL_RCAR_like"/>
    <property type="match status" value="1"/>
</dbReference>
<name>A0A4Z0C7N9_9BURK</name>